<dbReference type="Gene3D" id="2.120.10.80">
    <property type="entry name" value="Kelch-type beta propeller"/>
    <property type="match status" value="1"/>
</dbReference>
<dbReference type="Proteomes" id="UP000093000">
    <property type="component" value="Unassembled WGS sequence"/>
</dbReference>
<dbReference type="InterPro" id="IPR024982">
    <property type="entry name" value="Rax2-like_C"/>
</dbReference>
<feature type="non-terminal residue" evidence="2">
    <location>
        <position position="381"/>
    </location>
</feature>
<dbReference type="PANTHER" id="PTHR31778">
    <property type="entry name" value="BUD SITE SELECTION PROTEIN RAX2"/>
    <property type="match status" value="1"/>
</dbReference>
<keyword evidence="3" id="KW-1185">Reference proteome</keyword>
<dbReference type="Pfam" id="PF12768">
    <property type="entry name" value="Rax2"/>
    <property type="match status" value="1"/>
</dbReference>
<reference evidence="2 3" key="1">
    <citation type="submission" date="2016-03" db="EMBL/GenBank/DDBJ databases">
        <title>Choanephora cucurbitarum.</title>
        <authorList>
            <person name="Min B."/>
            <person name="Park H."/>
            <person name="Park J.-H."/>
            <person name="Shin H.-D."/>
            <person name="Choi I.-G."/>
        </authorList>
    </citation>
    <scope>NUCLEOTIDE SEQUENCE [LARGE SCALE GENOMIC DNA]</scope>
    <source>
        <strain evidence="2 3">KUS-F28377</strain>
    </source>
</reference>
<proteinExistence type="predicted"/>
<evidence type="ECO:0000313" key="2">
    <source>
        <dbReference type="EMBL" id="OBZ80441.1"/>
    </source>
</evidence>
<feature type="domain" description="Rax2-like C-terminal" evidence="1">
    <location>
        <begin position="81"/>
        <end position="195"/>
    </location>
</feature>
<comment type="caution">
    <text evidence="2">The sequence shown here is derived from an EMBL/GenBank/DDBJ whole genome shotgun (WGS) entry which is preliminary data.</text>
</comment>
<dbReference type="InParanoid" id="A0A1C7MUB3"/>
<evidence type="ECO:0000259" key="1">
    <source>
        <dbReference type="Pfam" id="PF12768"/>
    </source>
</evidence>
<dbReference type="InterPro" id="IPR015915">
    <property type="entry name" value="Kelch-typ_b-propeller"/>
</dbReference>
<dbReference type="OrthoDB" id="2503993at2759"/>
<evidence type="ECO:0000313" key="3">
    <source>
        <dbReference type="Proteomes" id="UP000093000"/>
    </source>
</evidence>
<name>A0A1C7MUB3_9FUNG</name>
<sequence length="381" mass="40576">MIAHAVQFIKDTSLGGMTSVLQYNTSSPMTTTKENVPWKILGENLPAQSVVKAMSTVDDSFYLGGTFSGTSKSNGTYVNFVQYDTTTNQLKSVPSNGFDGTVNAIACTTTDCFVGGSFNAFGANSTLTLNNVAQYNLQKAAWTDLEGGVDGNVDSIALLDSQVLVSGNFTHLQSTQSGVLGNALWNKELNKWASQNDSLPFLAGSIANVYGHGDVSYYLGGISHAQRYQSNGISFISSSSDNDVKLLPMDSFSPLDSNTSVISSGVLFKSNTTAENSTSTTILGGTFHLPNNIQNIAIYDQGEWSGIQGTDWQGSINAMAVNNNLLYVGGKFTGPKTKDLAIFNLTNKEALLLPQLAAKDGSVTYVNTIRHVPSQEMIVVG</sequence>
<dbReference type="AlphaFoldDB" id="A0A1C7MUB3"/>
<accession>A0A1C7MUB3</accession>
<dbReference type="STRING" id="101091.A0A1C7MUB3"/>
<dbReference type="EMBL" id="LUGH01002130">
    <property type="protein sequence ID" value="OBZ80441.1"/>
    <property type="molecule type" value="Genomic_DNA"/>
</dbReference>
<organism evidence="2 3">
    <name type="scientific">Choanephora cucurbitarum</name>
    <dbReference type="NCBI Taxonomy" id="101091"/>
    <lineage>
        <taxon>Eukaryota</taxon>
        <taxon>Fungi</taxon>
        <taxon>Fungi incertae sedis</taxon>
        <taxon>Mucoromycota</taxon>
        <taxon>Mucoromycotina</taxon>
        <taxon>Mucoromycetes</taxon>
        <taxon>Mucorales</taxon>
        <taxon>Mucorineae</taxon>
        <taxon>Choanephoraceae</taxon>
        <taxon>Choanephoroideae</taxon>
        <taxon>Choanephora</taxon>
    </lineage>
</organism>
<dbReference type="PANTHER" id="PTHR31778:SF2">
    <property type="entry name" value="BUD SITE SELECTION PROTEIN RAX2"/>
    <property type="match status" value="1"/>
</dbReference>
<dbReference type="SUPFAM" id="SSF50965">
    <property type="entry name" value="Galactose oxidase, central domain"/>
    <property type="match status" value="1"/>
</dbReference>
<dbReference type="GO" id="GO:1902929">
    <property type="term" value="C:plasma membrane of growing cell tip"/>
    <property type="evidence" value="ECO:0007669"/>
    <property type="project" value="TreeGrafter"/>
</dbReference>
<dbReference type="InterPro" id="IPR011043">
    <property type="entry name" value="Gal_Oxase/kelch_b-propeller"/>
</dbReference>
<protein>
    <recommendedName>
        <fullName evidence="1">Rax2-like C-terminal domain-containing protein</fullName>
    </recommendedName>
</protein>
<gene>
    <name evidence="2" type="ORF">A0J61_11510</name>
</gene>